<accession>A0AAW9SRL1</accession>
<evidence type="ECO:0000313" key="6">
    <source>
        <dbReference type="EMBL" id="MEO3716262.1"/>
    </source>
</evidence>
<keyword evidence="1" id="KW-0813">Transport</keyword>
<dbReference type="GO" id="GO:0005524">
    <property type="term" value="F:ATP binding"/>
    <property type="evidence" value="ECO:0007669"/>
    <property type="project" value="UniProtKB-KW"/>
</dbReference>
<organism evidence="6 7">
    <name type="scientific">Corynebacterium amycolatum</name>
    <dbReference type="NCBI Taxonomy" id="43765"/>
    <lineage>
        <taxon>Bacteria</taxon>
        <taxon>Bacillati</taxon>
        <taxon>Actinomycetota</taxon>
        <taxon>Actinomycetes</taxon>
        <taxon>Mycobacteriales</taxon>
        <taxon>Corynebacteriaceae</taxon>
        <taxon>Corynebacterium</taxon>
    </lineage>
</organism>
<dbReference type="PROSITE" id="PS00211">
    <property type="entry name" value="ABC_TRANSPORTER_1"/>
    <property type="match status" value="1"/>
</dbReference>
<feature type="domain" description="ABC transporter" evidence="5">
    <location>
        <begin position="9"/>
        <end position="241"/>
    </location>
</feature>
<dbReference type="PANTHER" id="PTHR42794">
    <property type="entry name" value="HEMIN IMPORT ATP-BINDING PROTEIN HMUV"/>
    <property type="match status" value="1"/>
</dbReference>
<evidence type="ECO:0000259" key="5">
    <source>
        <dbReference type="PROSITE" id="PS50893"/>
    </source>
</evidence>
<dbReference type="InterPro" id="IPR003593">
    <property type="entry name" value="AAA+_ATPase"/>
</dbReference>
<dbReference type="InterPro" id="IPR027417">
    <property type="entry name" value="P-loop_NTPase"/>
</dbReference>
<keyword evidence="3 6" id="KW-0067">ATP-binding</keyword>
<dbReference type="Pfam" id="PF00005">
    <property type="entry name" value="ABC_tran"/>
    <property type="match status" value="1"/>
</dbReference>
<sequence length="266" mass="28377">MSTPQKSVLSAKEVRCDIAGRTIVSGVNLDFGAEPMTAIIGVNGAGKSTLLRALGGITKPTAGEVEINGKSMSAISSKNRARDLAFVAQNEVPPAEMRVRDFVSLGRLPYQRLFAGNTAEDNTHVDRALGLVGLEPVAQRPCGQLSGGQRRRVCLARAIAQDSPIMLLDEPTNHLDVRHQQSVLRLARSSGACVIAAIHDLDLVMNHFDRVIVVADGGIAADGIPEEVLTRDFVADIFQVESCQLNSPAGRRHLAIDSELGAITNN</sequence>
<name>A0AAW9SRL1_CORAY</name>
<dbReference type="AlphaFoldDB" id="A0AAW9SRL1"/>
<dbReference type="PANTHER" id="PTHR42794:SF1">
    <property type="entry name" value="HEMIN IMPORT ATP-BINDING PROTEIN HMUV"/>
    <property type="match status" value="1"/>
</dbReference>
<dbReference type="GO" id="GO:0016887">
    <property type="term" value="F:ATP hydrolysis activity"/>
    <property type="evidence" value="ECO:0007669"/>
    <property type="project" value="InterPro"/>
</dbReference>
<dbReference type="Gene3D" id="3.40.50.300">
    <property type="entry name" value="P-loop containing nucleotide triphosphate hydrolases"/>
    <property type="match status" value="1"/>
</dbReference>
<evidence type="ECO:0000256" key="4">
    <source>
        <dbReference type="ARBA" id="ARBA00022967"/>
    </source>
</evidence>
<dbReference type="SMART" id="SM00382">
    <property type="entry name" value="AAA"/>
    <property type="match status" value="1"/>
</dbReference>
<dbReference type="EMBL" id="JASOOY020000005">
    <property type="protein sequence ID" value="MEO3716262.1"/>
    <property type="molecule type" value="Genomic_DNA"/>
</dbReference>
<dbReference type="InterPro" id="IPR003439">
    <property type="entry name" value="ABC_transporter-like_ATP-bd"/>
</dbReference>
<dbReference type="PROSITE" id="PS50893">
    <property type="entry name" value="ABC_TRANSPORTER_2"/>
    <property type="match status" value="1"/>
</dbReference>
<dbReference type="CDD" id="cd03214">
    <property type="entry name" value="ABC_Iron-Siderophores_B12_Hemin"/>
    <property type="match status" value="1"/>
</dbReference>
<dbReference type="RefSeq" id="WP_284826509.1">
    <property type="nucleotide sequence ID" value="NZ_JASOOY020000005.1"/>
</dbReference>
<evidence type="ECO:0000313" key="7">
    <source>
        <dbReference type="Proteomes" id="UP001223646"/>
    </source>
</evidence>
<evidence type="ECO:0000256" key="1">
    <source>
        <dbReference type="ARBA" id="ARBA00022448"/>
    </source>
</evidence>
<dbReference type="FunFam" id="3.40.50.300:FF:000134">
    <property type="entry name" value="Iron-enterobactin ABC transporter ATP-binding protein"/>
    <property type="match status" value="1"/>
</dbReference>
<reference evidence="6" key="2">
    <citation type="submission" date="2024-05" db="EMBL/GenBank/DDBJ databases">
        <authorList>
            <person name="Wolfe A."/>
        </authorList>
    </citation>
    <scope>NUCLEOTIDE SEQUENCE</scope>
    <source>
        <strain evidence="6">UMB1064</strain>
    </source>
</reference>
<reference evidence="6" key="1">
    <citation type="submission" date="2023-05" db="EMBL/GenBank/DDBJ databases">
        <authorList>
            <person name="Du J."/>
        </authorList>
    </citation>
    <scope>NUCLEOTIDE SEQUENCE</scope>
    <source>
        <strain evidence="6">UMB1064</strain>
    </source>
</reference>
<evidence type="ECO:0000256" key="3">
    <source>
        <dbReference type="ARBA" id="ARBA00022840"/>
    </source>
</evidence>
<dbReference type="SUPFAM" id="SSF52540">
    <property type="entry name" value="P-loop containing nucleoside triphosphate hydrolases"/>
    <property type="match status" value="1"/>
</dbReference>
<gene>
    <name evidence="6" type="ORF">QP460_001470</name>
</gene>
<comment type="caution">
    <text evidence="6">The sequence shown here is derived from an EMBL/GenBank/DDBJ whole genome shotgun (WGS) entry which is preliminary data.</text>
</comment>
<dbReference type="InterPro" id="IPR017871">
    <property type="entry name" value="ABC_transporter-like_CS"/>
</dbReference>
<protein>
    <submittedName>
        <fullName evidence="6">ABC transporter ATP-binding protein</fullName>
    </submittedName>
</protein>
<keyword evidence="2" id="KW-0547">Nucleotide-binding</keyword>
<evidence type="ECO:0000256" key="2">
    <source>
        <dbReference type="ARBA" id="ARBA00022741"/>
    </source>
</evidence>
<keyword evidence="4" id="KW-1278">Translocase</keyword>
<proteinExistence type="predicted"/>
<dbReference type="Proteomes" id="UP001223646">
    <property type="component" value="Unassembled WGS sequence"/>
</dbReference>